<protein>
    <submittedName>
        <fullName evidence="2">SAM-dependent methyltransferase</fullName>
    </submittedName>
</protein>
<accession>A0A8J3A0M6</accession>
<dbReference type="AlphaFoldDB" id="A0A8J3A0M6"/>
<dbReference type="CDD" id="cd02440">
    <property type="entry name" value="AdoMet_MTases"/>
    <property type="match status" value="1"/>
</dbReference>
<dbReference type="SUPFAM" id="SSF53335">
    <property type="entry name" value="S-adenosyl-L-methionine-dependent methyltransferases"/>
    <property type="match status" value="1"/>
</dbReference>
<dbReference type="Proteomes" id="UP000656813">
    <property type="component" value="Unassembled WGS sequence"/>
</dbReference>
<evidence type="ECO:0000259" key="1">
    <source>
        <dbReference type="Pfam" id="PF08241"/>
    </source>
</evidence>
<dbReference type="Pfam" id="PF08241">
    <property type="entry name" value="Methyltransf_11"/>
    <property type="match status" value="1"/>
</dbReference>
<keyword evidence="2" id="KW-0808">Transferase</keyword>
<name>A0A8J3A0M6_9BACL</name>
<dbReference type="InterPro" id="IPR029063">
    <property type="entry name" value="SAM-dependent_MTases_sf"/>
</dbReference>
<reference evidence="2" key="1">
    <citation type="journal article" date="2014" name="Int. J. Syst. Evol. Microbiol.">
        <title>Complete genome sequence of Corynebacterium casei LMG S-19264T (=DSM 44701T), isolated from a smear-ripened cheese.</title>
        <authorList>
            <consortium name="US DOE Joint Genome Institute (JGI-PGF)"/>
            <person name="Walter F."/>
            <person name="Albersmeier A."/>
            <person name="Kalinowski J."/>
            <person name="Ruckert C."/>
        </authorList>
    </citation>
    <scope>NUCLEOTIDE SEQUENCE</scope>
    <source>
        <strain evidence="2">CGMCC 1.12777</strain>
    </source>
</reference>
<dbReference type="PANTHER" id="PTHR43861">
    <property type="entry name" value="TRANS-ACONITATE 2-METHYLTRANSFERASE-RELATED"/>
    <property type="match status" value="1"/>
</dbReference>
<evidence type="ECO:0000313" key="3">
    <source>
        <dbReference type="Proteomes" id="UP000656813"/>
    </source>
</evidence>
<evidence type="ECO:0000313" key="2">
    <source>
        <dbReference type="EMBL" id="GGH88835.1"/>
    </source>
</evidence>
<dbReference type="GO" id="GO:0032259">
    <property type="term" value="P:methylation"/>
    <property type="evidence" value="ECO:0007669"/>
    <property type="project" value="UniProtKB-KW"/>
</dbReference>
<organism evidence="2 3">
    <name type="scientific">Pullulanibacillus pueri</name>
    <dbReference type="NCBI Taxonomy" id="1437324"/>
    <lineage>
        <taxon>Bacteria</taxon>
        <taxon>Bacillati</taxon>
        <taxon>Bacillota</taxon>
        <taxon>Bacilli</taxon>
        <taxon>Bacillales</taxon>
        <taxon>Sporolactobacillaceae</taxon>
        <taxon>Pullulanibacillus</taxon>
    </lineage>
</organism>
<keyword evidence="3" id="KW-1185">Reference proteome</keyword>
<feature type="domain" description="Methyltransferase type 11" evidence="1">
    <location>
        <begin position="41"/>
        <end position="130"/>
    </location>
</feature>
<dbReference type="RefSeq" id="WP_188499354.1">
    <property type="nucleotide sequence ID" value="NZ_BMFV01000058.1"/>
</dbReference>
<dbReference type="Gene3D" id="3.40.50.150">
    <property type="entry name" value="Vaccinia Virus protein VP39"/>
    <property type="match status" value="1"/>
</dbReference>
<dbReference type="EMBL" id="BMFV01000058">
    <property type="protein sequence ID" value="GGH88835.1"/>
    <property type="molecule type" value="Genomic_DNA"/>
</dbReference>
<gene>
    <name evidence="2" type="ORF">GCM10007096_42070</name>
</gene>
<dbReference type="PANTHER" id="PTHR43861:SF1">
    <property type="entry name" value="TRANS-ACONITATE 2-METHYLTRANSFERASE"/>
    <property type="match status" value="1"/>
</dbReference>
<keyword evidence="2" id="KW-0489">Methyltransferase</keyword>
<reference evidence="2" key="2">
    <citation type="submission" date="2020-09" db="EMBL/GenBank/DDBJ databases">
        <authorList>
            <person name="Sun Q."/>
            <person name="Zhou Y."/>
        </authorList>
    </citation>
    <scope>NUCLEOTIDE SEQUENCE</scope>
    <source>
        <strain evidence="2">CGMCC 1.12777</strain>
    </source>
</reference>
<sequence>MDQKTKDHWNAHLYDGKHAFVSKYGNDLVDLLEPKKDEHILDLGCGTGDLAHRLHKLGVNLIGIDKSENMVEQAKKKYPFIKFLVNDATELHYQNEFNAVFSNATLHWVKPPELALKCIYNSLKPGGRLVAEFGGKGNVQKITNEIIHQLKDLGIEYKPEQCPWYFPSIGEYSTLMEEVGFRVTFAQHFDRPTPLDGENGLRNWIDMFAKSMFDHTSNDIKAALVANVENNLKDEMYKNGTWIADYKRIRVVGYKEE</sequence>
<comment type="caution">
    <text evidence="2">The sequence shown here is derived from an EMBL/GenBank/DDBJ whole genome shotgun (WGS) entry which is preliminary data.</text>
</comment>
<proteinExistence type="predicted"/>
<dbReference type="GO" id="GO:0008757">
    <property type="term" value="F:S-adenosylmethionine-dependent methyltransferase activity"/>
    <property type="evidence" value="ECO:0007669"/>
    <property type="project" value="InterPro"/>
</dbReference>
<dbReference type="InterPro" id="IPR013216">
    <property type="entry name" value="Methyltransf_11"/>
</dbReference>